<organism evidence="1 2">
    <name type="scientific">Streptohalobacillus salinus</name>
    <dbReference type="NCBI Taxonomy" id="621096"/>
    <lineage>
        <taxon>Bacteria</taxon>
        <taxon>Bacillati</taxon>
        <taxon>Bacillota</taxon>
        <taxon>Bacilli</taxon>
        <taxon>Bacillales</taxon>
        <taxon>Bacillaceae</taxon>
        <taxon>Streptohalobacillus</taxon>
    </lineage>
</organism>
<dbReference type="InterPro" id="IPR006901">
    <property type="entry name" value="TrmK"/>
</dbReference>
<proteinExistence type="predicted"/>
<evidence type="ECO:0000313" key="1">
    <source>
        <dbReference type="EMBL" id="PXW91637.1"/>
    </source>
</evidence>
<reference evidence="1 2" key="1">
    <citation type="submission" date="2018-05" db="EMBL/GenBank/DDBJ databases">
        <title>Genomic Encyclopedia of Type Strains, Phase IV (KMG-IV): sequencing the most valuable type-strain genomes for metagenomic binning, comparative biology and taxonomic classification.</title>
        <authorList>
            <person name="Goeker M."/>
        </authorList>
    </citation>
    <scope>NUCLEOTIDE SEQUENCE [LARGE SCALE GENOMIC DNA]</scope>
    <source>
        <strain evidence="1 2">DSM 22440</strain>
    </source>
</reference>
<comment type="caution">
    <text evidence="1">The sequence shown here is derived from an EMBL/GenBank/DDBJ whole genome shotgun (WGS) entry which is preliminary data.</text>
</comment>
<gene>
    <name evidence="1" type="ORF">DES38_10463</name>
</gene>
<accession>A0A2V3WB01</accession>
<dbReference type="GO" id="GO:0032259">
    <property type="term" value="P:methylation"/>
    <property type="evidence" value="ECO:0007669"/>
    <property type="project" value="UniProtKB-KW"/>
</dbReference>
<dbReference type="EMBL" id="QJJR01000004">
    <property type="protein sequence ID" value="PXW91637.1"/>
    <property type="molecule type" value="Genomic_DNA"/>
</dbReference>
<dbReference type="RefSeq" id="WP_110250939.1">
    <property type="nucleotide sequence ID" value="NZ_QJJR01000004.1"/>
</dbReference>
<dbReference type="PANTHER" id="PTHR38451">
    <property type="entry name" value="TRNA (ADENINE(22)-N(1))-METHYLTRANSFERASE"/>
    <property type="match status" value="1"/>
</dbReference>
<dbReference type="InterPro" id="IPR029063">
    <property type="entry name" value="SAM-dependent_MTases_sf"/>
</dbReference>
<dbReference type="SUPFAM" id="SSF53335">
    <property type="entry name" value="S-adenosyl-L-methionine-dependent methyltransferases"/>
    <property type="match status" value="1"/>
</dbReference>
<keyword evidence="1" id="KW-0489">Methyltransferase</keyword>
<keyword evidence="2" id="KW-1185">Reference proteome</keyword>
<dbReference type="Gene3D" id="3.40.50.150">
    <property type="entry name" value="Vaccinia Virus protein VP39"/>
    <property type="match status" value="1"/>
</dbReference>
<sequence length="239" mass="27068">MEAVKLSHRLKTAANYIQSGAFFADIGSDHAYLPIYVCQIDQTARAIAGELNEGPKQAAQSHVSGYQLTDRIDVRKGDGLSVIREEAIDTVVICGMGGGLIRSILENGEGKLSSVKRLVLQPNMDSHYLRAWLDDQYFHITAEEILEEDGHIYEVIIADKKTTHQQMTDKQCYFGPLLMQEKNSAFLAKWRREQENISRIIEGLKKGKQIDQTKMDQFNQALQWTKEVLTNEDNSSNDY</sequence>
<dbReference type="OrthoDB" id="5881184at2"/>
<dbReference type="Gene3D" id="1.10.287.1890">
    <property type="match status" value="1"/>
</dbReference>
<keyword evidence="1" id="KW-0808">Transferase</keyword>
<protein>
    <submittedName>
        <fullName evidence="1">tRNA (Adenine22-N1)-methyltransferase</fullName>
    </submittedName>
</protein>
<dbReference type="AlphaFoldDB" id="A0A2V3WB01"/>
<dbReference type="PANTHER" id="PTHR38451:SF1">
    <property type="entry name" value="TRNA (ADENINE(22)-N(1))-METHYLTRANSFERASE"/>
    <property type="match status" value="1"/>
</dbReference>
<dbReference type="GO" id="GO:0160105">
    <property type="term" value="F:tRNA (adenine(22)-N1)-methyltransferase activity"/>
    <property type="evidence" value="ECO:0007669"/>
    <property type="project" value="InterPro"/>
</dbReference>
<name>A0A2V3WB01_9BACI</name>
<evidence type="ECO:0000313" key="2">
    <source>
        <dbReference type="Proteomes" id="UP000247922"/>
    </source>
</evidence>
<dbReference type="PIRSF" id="PIRSF018637">
    <property type="entry name" value="TrmK"/>
    <property type="match status" value="1"/>
</dbReference>
<dbReference type="Proteomes" id="UP000247922">
    <property type="component" value="Unassembled WGS sequence"/>
</dbReference>
<dbReference type="Pfam" id="PF04816">
    <property type="entry name" value="TrmK"/>
    <property type="match status" value="1"/>
</dbReference>